<dbReference type="EnsemblPlants" id="ORUFI02G25500.1">
    <property type="protein sequence ID" value="ORUFI02G25500.1"/>
    <property type="gene ID" value="ORUFI02G25500"/>
</dbReference>
<accession>A0A0E0NHS0</accession>
<reference evidence="3" key="1">
    <citation type="submission" date="2013-06" db="EMBL/GenBank/DDBJ databases">
        <authorList>
            <person name="Zhao Q."/>
        </authorList>
    </citation>
    <scope>NUCLEOTIDE SEQUENCE</scope>
    <source>
        <strain evidence="3">cv. W1943</strain>
    </source>
</reference>
<proteinExistence type="predicted"/>
<dbReference type="PANTHER" id="PTHR33065:SF19">
    <property type="entry name" value="OS11G0130700 PROTEIN"/>
    <property type="match status" value="1"/>
</dbReference>
<keyword evidence="3" id="KW-1185">Reference proteome</keyword>
<dbReference type="eggNOG" id="ENOG502R3RC">
    <property type="taxonomic scope" value="Eukaryota"/>
</dbReference>
<dbReference type="Pfam" id="PF20241">
    <property type="entry name" value="DUF6598"/>
    <property type="match status" value="1"/>
</dbReference>
<protein>
    <recommendedName>
        <fullName evidence="1">DUF6598 domain-containing protein</fullName>
    </recommendedName>
</protein>
<reference evidence="2" key="2">
    <citation type="submission" date="2015-06" db="UniProtKB">
        <authorList>
            <consortium name="EnsemblPlants"/>
        </authorList>
    </citation>
    <scope>IDENTIFICATION</scope>
</reference>
<sequence length="463" mass="53672">MEDGVELDRDLAATREEAECEILNTWIWDKEIDLLQREIEEQDELSRLRREQEREDDLYVWRMIEERHGEPCHLEDHELEKIYGPPAYETDNDSDEGGVSFYSNGRNIFMKYGDGFRYEDGNPYYAADREETWEKQILRQMKFPIPDLSESWEGSLVVEGPFNLDPHLTFTDHLMPALPKWERRWLDRDGKEPCRRAIQVLGLNLSSPSNVPLEIYGIFAFRDTRNSQLRNYVFDYSRENPCKLKPGAHSLQPLMTPPRGIYAVGIVLIEGQKEEEIIKGQKEEDDQVLIDGYSIYAPSFYADFQKLIWHINAGHFGTIDLTIFAIPKAVLVDLEFEVCQIEDNHEHDSLAIVATYFNINTSFIIFNGKLGVGKLPPLTLSARHDTHFSITVYKYYNHSGCHPDGVVRNCRFGTEYDFEDFLCESLSFTPQKYGKSSKILARNLDGIQMAMKSTWSIMCEPCL</sequence>
<dbReference type="AlphaFoldDB" id="A0A0E0NHS0"/>
<name>A0A0E0NHS0_ORYRU</name>
<dbReference type="Gramene" id="ORUFI02G25500.1">
    <property type="protein sequence ID" value="ORUFI02G25500.1"/>
    <property type="gene ID" value="ORUFI02G25500"/>
</dbReference>
<dbReference type="Proteomes" id="UP000008022">
    <property type="component" value="Unassembled WGS sequence"/>
</dbReference>
<organism evidence="2 3">
    <name type="scientific">Oryza rufipogon</name>
    <name type="common">Brownbeard rice</name>
    <name type="synonym">Asian wild rice</name>
    <dbReference type="NCBI Taxonomy" id="4529"/>
    <lineage>
        <taxon>Eukaryota</taxon>
        <taxon>Viridiplantae</taxon>
        <taxon>Streptophyta</taxon>
        <taxon>Embryophyta</taxon>
        <taxon>Tracheophyta</taxon>
        <taxon>Spermatophyta</taxon>
        <taxon>Magnoliopsida</taxon>
        <taxon>Liliopsida</taxon>
        <taxon>Poales</taxon>
        <taxon>Poaceae</taxon>
        <taxon>BOP clade</taxon>
        <taxon>Oryzoideae</taxon>
        <taxon>Oryzeae</taxon>
        <taxon>Oryzinae</taxon>
        <taxon>Oryza</taxon>
    </lineage>
</organism>
<dbReference type="InterPro" id="IPR046533">
    <property type="entry name" value="DUF6598"/>
</dbReference>
<evidence type="ECO:0000259" key="1">
    <source>
        <dbReference type="Pfam" id="PF20241"/>
    </source>
</evidence>
<dbReference type="PANTHER" id="PTHR33065">
    <property type="entry name" value="OS07G0486400 PROTEIN"/>
    <property type="match status" value="1"/>
</dbReference>
<dbReference type="HOGENOM" id="CLU_029577_1_0_1"/>
<evidence type="ECO:0000313" key="2">
    <source>
        <dbReference type="EnsemblPlants" id="ORUFI02G25500.1"/>
    </source>
</evidence>
<feature type="domain" description="DUF6598" evidence="1">
    <location>
        <begin position="198"/>
        <end position="369"/>
    </location>
</feature>
<dbReference type="OMA" id="SIMCEPC"/>
<evidence type="ECO:0000313" key="3">
    <source>
        <dbReference type="Proteomes" id="UP000008022"/>
    </source>
</evidence>